<dbReference type="InterPro" id="IPR002347">
    <property type="entry name" value="SDR_fam"/>
</dbReference>
<feature type="compositionally biased region" description="Polar residues" evidence="2">
    <location>
        <begin position="303"/>
        <end position="318"/>
    </location>
</feature>
<name>A0A7S4Q9Q1_9DINO</name>
<dbReference type="GO" id="GO:0016616">
    <property type="term" value="F:oxidoreductase activity, acting on the CH-OH group of donors, NAD or NADP as acceptor"/>
    <property type="evidence" value="ECO:0007669"/>
    <property type="project" value="InterPro"/>
</dbReference>
<keyword evidence="1" id="KW-0560">Oxidoreductase</keyword>
<feature type="region of interest" description="Disordered" evidence="2">
    <location>
        <begin position="296"/>
        <end position="318"/>
    </location>
</feature>
<keyword evidence="1" id="KW-1133">Transmembrane helix</keyword>
<reference evidence="4" key="1">
    <citation type="submission" date="2021-01" db="EMBL/GenBank/DDBJ databases">
        <authorList>
            <person name="Corre E."/>
            <person name="Pelletier E."/>
            <person name="Niang G."/>
            <person name="Scheremetjew M."/>
            <person name="Finn R."/>
            <person name="Kale V."/>
            <person name="Holt S."/>
            <person name="Cochrane G."/>
            <person name="Meng A."/>
            <person name="Brown T."/>
            <person name="Cohen L."/>
        </authorList>
    </citation>
    <scope>NUCLEOTIDE SEQUENCE</scope>
    <source>
        <strain evidence="4">CCMP3105</strain>
    </source>
</reference>
<gene>
    <name evidence="4" type="ORF">AMON00008_LOCUS15218</name>
</gene>
<accession>A0A7S4Q9Q1</accession>
<evidence type="ECO:0000256" key="1">
    <source>
        <dbReference type="RuleBase" id="RU004475"/>
    </source>
</evidence>
<dbReference type="InterPro" id="IPR036291">
    <property type="entry name" value="NAD(P)-bd_dom_sf"/>
</dbReference>
<feature type="domain" description="3-beta hydroxysteroid dehydrogenase/isomerase" evidence="3">
    <location>
        <begin position="91"/>
        <end position="173"/>
    </location>
</feature>
<protein>
    <recommendedName>
        <fullName evidence="3">3-beta hydroxysteroid dehydrogenase/isomerase domain-containing protein</fullName>
    </recommendedName>
</protein>
<dbReference type="GO" id="GO:0006694">
    <property type="term" value="P:steroid biosynthetic process"/>
    <property type="evidence" value="ECO:0007669"/>
    <property type="project" value="InterPro"/>
</dbReference>
<sequence>MAPITASSSAQTAPRRRGTVFDAMLETALVAWGVGVPLVLASLHLLLTWLADLPAKLPELSVDIDDVLSRTSARRPRRRAARGRPEAPTAVVTGGCGMLGSAVVRRLLACEERRFKVLVVDVTPPRSPVPGVSEYVQMDLATADDSRRLDAVLASHGGADVVVHTAGVVNLTDNAGLLHNAHVVATQTDRLSVLCLVGWFTLWPGCWRWPSPSHMGGRIRGARCGASHGVRWGTRAARWWQTAATRRRHSRTGPCSAHGGASRTSAPSWMRRPVVDTFGTCAGIFEGQTLTPARVARGPPCSSAPSETDTSAAQQLVA</sequence>
<dbReference type="SUPFAM" id="SSF51735">
    <property type="entry name" value="NAD(P)-binding Rossmann-fold domains"/>
    <property type="match status" value="1"/>
</dbReference>
<keyword evidence="1" id="KW-0472">Membrane</keyword>
<proteinExistence type="inferred from homology"/>
<keyword evidence="1" id="KW-0812">Transmembrane</keyword>
<dbReference type="PRINTS" id="PR00081">
    <property type="entry name" value="GDHRDH"/>
</dbReference>
<evidence type="ECO:0000259" key="3">
    <source>
        <dbReference type="Pfam" id="PF01073"/>
    </source>
</evidence>
<organism evidence="4">
    <name type="scientific">Alexandrium monilatum</name>
    <dbReference type="NCBI Taxonomy" id="311494"/>
    <lineage>
        <taxon>Eukaryota</taxon>
        <taxon>Sar</taxon>
        <taxon>Alveolata</taxon>
        <taxon>Dinophyceae</taxon>
        <taxon>Gonyaulacales</taxon>
        <taxon>Pyrocystaceae</taxon>
        <taxon>Alexandrium</taxon>
    </lineage>
</organism>
<feature type="region of interest" description="Disordered" evidence="2">
    <location>
        <begin position="244"/>
        <end position="266"/>
    </location>
</feature>
<dbReference type="Pfam" id="PF01073">
    <property type="entry name" value="3Beta_HSD"/>
    <property type="match status" value="1"/>
</dbReference>
<dbReference type="AlphaFoldDB" id="A0A7S4Q9Q1"/>
<feature type="transmembrane region" description="Helical" evidence="1">
    <location>
        <begin position="29"/>
        <end position="51"/>
    </location>
</feature>
<dbReference type="InterPro" id="IPR002225">
    <property type="entry name" value="3Beta_OHSteriod_DH/Estase"/>
</dbReference>
<dbReference type="EMBL" id="HBNR01022792">
    <property type="protein sequence ID" value="CAE4575598.1"/>
    <property type="molecule type" value="Transcribed_RNA"/>
</dbReference>
<evidence type="ECO:0000256" key="2">
    <source>
        <dbReference type="SAM" id="MobiDB-lite"/>
    </source>
</evidence>
<dbReference type="Gene3D" id="3.40.50.720">
    <property type="entry name" value="NAD(P)-binding Rossmann-like Domain"/>
    <property type="match status" value="1"/>
</dbReference>
<evidence type="ECO:0000313" key="4">
    <source>
        <dbReference type="EMBL" id="CAE4575598.1"/>
    </source>
</evidence>
<comment type="similarity">
    <text evidence="1">Belongs to the 3-beta-HSD family.</text>
</comment>